<organism evidence="1 2">
    <name type="scientific">Gigaspora margarita</name>
    <dbReference type="NCBI Taxonomy" id="4874"/>
    <lineage>
        <taxon>Eukaryota</taxon>
        <taxon>Fungi</taxon>
        <taxon>Fungi incertae sedis</taxon>
        <taxon>Mucoromycota</taxon>
        <taxon>Glomeromycotina</taxon>
        <taxon>Glomeromycetes</taxon>
        <taxon>Diversisporales</taxon>
        <taxon>Gigasporaceae</taxon>
        <taxon>Gigaspora</taxon>
    </lineage>
</organism>
<sequence length="54" mass="6530">CAFSSKYKKPNLVVLNDINNEDFYYNEAIYMNIFDEINKSKEIQKKEKKINKCY</sequence>
<dbReference type="Proteomes" id="UP000789901">
    <property type="component" value="Unassembled WGS sequence"/>
</dbReference>
<reference evidence="1 2" key="1">
    <citation type="submission" date="2021-06" db="EMBL/GenBank/DDBJ databases">
        <authorList>
            <person name="Kallberg Y."/>
            <person name="Tangrot J."/>
            <person name="Rosling A."/>
        </authorList>
    </citation>
    <scope>NUCLEOTIDE SEQUENCE [LARGE SCALE GENOMIC DNA]</scope>
    <source>
        <strain evidence="1 2">120-4 pot B 10/14</strain>
    </source>
</reference>
<name>A0ABN7UN34_GIGMA</name>
<evidence type="ECO:0000313" key="1">
    <source>
        <dbReference type="EMBL" id="CAG8634352.1"/>
    </source>
</evidence>
<keyword evidence="2" id="KW-1185">Reference proteome</keyword>
<protein>
    <submittedName>
        <fullName evidence="1">16130_t:CDS:1</fullName>
    </submittedName>
</protein>
<feature type="non-terminal residue" evidence="1">
    <location>
        <position position="1"/>
    </location>
</feature>
<accession>A0ABN7UN34</accession>
<gene>
    <name evidence="1" type="ORF">GMARGA_LOCUS8506</name>
</gene>
<comment type="caution">
    <text evidence="1">The sequence shown here is derived from an EMBL/GenBank/DDBJ whole genome shotgun (WGS) entry which is preliminary data.</text>
</comment>
<proteinExistence type="predicted"/>
<evidence type="ECO:0000313" key="2">
    <source>
        <dbReference type="Proteomes" id="UP000789901"/>
    </source>
</evidence>
<dbReference type="EMBL" id="CAJVQB010004386">
    <property type="protein sequence ID" value="CAG8634352.1"/>
    <property type="molecule type" value="Genomic_DNA"/>
</dbReference>